<evidence type="ECO:0000313" key="1">
    <source>
        <dbReference type="EMBL" id="MEQ2510922.1"/>
    </source>
</evidence>
<keyword evidence="2" id="KW-1185">Reference proteome</keyword>
<evidence type="ECO:0000313" key="2">
    <source>
        <dbReference type="Proteomes" id="UP001491552"/>
    </source>
</evidence>
<organism evidence="1 2">
    <name type="scientific">Faecousia intestinalis</name>
    <dbReference type="NCBI Taxonomy" id="3133167"/>
    <lineage>
        <taxon>Bacteria</taxon>
        <taxon>Bacillati</taxon>
        <taxon>Bacillota</taxon>
        <taxon>Clostridia</taxon>
        <taxon>Eubacteriales</taxon>
        <taxon>Oscillospiraceae</taxon>
        <taxon>Faecousia</taxon>
    </lineage>
</organism>
<name>A0ABV1G681_9FIRM</name>
<dbReference type="Proteomes" id="UP001491552">
    <property type="component" value="Unassembled WGS sequence"/>
</dbReference>
<gene>
    <name evidence="1" type="ORF">WMO66_06635</name>
</gene>
<protein>
    <submittedName>
        <fullName evidence="1">Multidrug transporter</fullName>
    </submittedName>
</protein>
<reference evidence="1 2" key="1">
    <citation type="submission" date="2024-03" db="EMBL/GenBank/DDBJ databases">
        <title>Human intestinal bacterial collection.</title>
        <authorList>
            <person name="Pauvert C."/>
            <person name="Hitch T.C.A."/>
            <person name="Clavel T."/>
        </authorList>
    </citation>
    <scope>NUCLEOTIDE SEQUENCE [LARGE SCALE GENOMIC DNA]</scope>
    <source>
        <strain evidence="1 2">CLA-AA-H192</strain>
    </source>
</reference>
<comment type="caution">
    <text evidence="1">The sequence shown here is derived from an EMBL/GenBank/DDBJ whole genome shotgun (WGS) entry which is preliminary data.</text>
</comment>
<proteinExistence type="predicted"/>
<sequence>MLPVNKSDWKLFRKRLPEWQERCMEQLAESYAALLAGPGKASDKFWELEKRLRKDKKRVGVVANVSRSEMYYNLLYLLDDKTITLEDLAGFSPDLRERLAMIARDHFV</sequence>
<dbReference type="RefSeq" id="WP_349135613.1">
    <property type="nucleotide sequence ID" value="NZ_JBBMFF010000202.1"/>
</dbReference>
<dbReference type="EMBL" id="JBBMFF010000202">
    <property type="protein sequence ID" value="MEQ2510922.1"/>
    <property type="molecule type" value="Genomic_DNA"/>
</dbReference>
<accession>A0ABV1G681</accession>
<dbReference type="InterPro" id="IPR053747">
    <property type="entry name" value="Fluoresc_Recovery_Reg"/>
</dbReference>
<dbReference type="Gene3D" id="6.10.140.1840">
    <property type="match status" value="1"/>
</dbReference>